<sequence length="557" mass="59241">MSAANLPKPPAIQGYEYRGPIGSGGSSYVYLYYEQTPFRRVAVKMPRTFGPDPDRRTLFVDEANVMAQLGHEKLIVPVLAFKEAVDGTPCLVTFYYEEGDLHRRVKRLRQLPVAEVLTIGRQLAEAVAAAHTIGLLHQDIKPANVFIAQAGSSYLLGDFGIARRLKHEQGTFALSPSWAAPEVMREENAIASKRSDIYSLGATLWHLLSGSAPFVIPHGDNSPASLRQRTLAGQPTPGMARRDVPPQLTDLLLRMLARDPRNRPQSADDVLAALTRIAAEGGAAGSAAYERRADEIDETVLRDAPPRSTVSPGHSTQEPVSGFGDFARSAPQRDDDQDDQTVLHAKGAPVPSNAPESSAYGYQRPRDDGPRDVLAQNQTMGSHTVLKDRSRTETLTDDQPTSADGQSAARNHRRGLVVSLGALTAVAVVVVVVATLSMGGSAQGNAPGTQGVSASATGDVPVDPGVALGGNEPPGAVTVTATRTGSATVHFSWTYSAALASDTFRWQSSDGKRTGTAKTPALDLPDPAGIRLCVQIKVVRLDGSNGDPDWSQPGCGQ</sequence>
<evidence type="ECO:0000313" key="10">
    <source>
        <dbReference type="EMBL" id="MBS2964732.1"/>
    </source>
</evidence>
<feature type="domain" description="Protein kinase" evidence="9">
    <location>
        <begin position="15"/>
        <end position="275"/>
    </location>
</feature>
<dbReference type="PANTHER" id="PTHR43289:SF6">
    <property type="entry name" value="SERINE_THREONINE-PROTEIN KINASE NEKL-3"/>
    <property type="match status" value="1"/>
</dbReference>
<keyword evidence="2 10" id="KW-0723">Serine/threonine-protein kinase</keyword>
<dbReference type="EMBL" id="JAGSXH010000058">
    <property type="protein sequence ID" value="MBS2964732.1"/>
    <property type="molecule type" value="Genomic_DNA"/>
</dbReference>
<dbReference type="InterPro" id="IPR011009">
    <property type="entry name" value="Kinase-like_dom_sf"/>
</dbReference>
<keyword evidence="6 7" id="KW-0067">ATP-binding</keyword>
<evidence type="ECO:0000256" key="5">
    <source>
        <dbReference type="ARBA" id="ARBA00022777"/>
    </source>
</evidence>
<feature type="compositionally biased region" description="Basic and acidic residues" evidence="8">
    <location>
        <begin position="385"/>
        <end position="394"/>
    </location>
</feature>
<proteinExistence type="predicted"/>
<reference evidence="10" key="1">
    <citation type="submission" date="2021-04" db="EMBL/GenBank/DDBJ databases">
        <title>Genome based classification of Actinospica acidithermotolerans sp. nov., an actinobacterium isolated from an Indonesian hot spring.</title>
        <authorList>
            <person name="Kusuma A.B."/>
            <person name="Putra K.E."/>
            <person name="Nafisah S."/>
            <person name="Loh J."/>
            <person name="Nouioui I."/>
            <person name="Goodfellow M."/>
        </authorList>
    </citation>
    <scope>NUCLEOTIDE SEQUENCE</scope>
    <source>
        <strain evidence="10">DSM 45618</strain>
    </source>
</reference>
<dbReference type="PROSITE" id="PS50011">
    <property type="entry name" value="PROTEIN_KINASE_DOM"/>
    <property type="match status" value="1"/>
</dbReference>
<comment type="caution">
    <text evidence="10">The sequence shown here is derived from an EMBL/GenBank/DDBJ whole genome shotgun (WGS) entry which is preliminary data.</text>
</comment>
<evidence type="ECO:0000259" key="9">
    <source>
        <dbReference type="PROSITE" id="PS50011"/>
    </source>
</evidence>
<organism evidence="10 11">
    <name type="scientific">Actinocrinis puniceicyclus</name>
    <dbReference type="NCBI Taxonomy" id="977794"/>
    <lineage>
        <taxon>Bacteria</taxon>
        <taxon>Bacillati</taxon>
        <taxon>Actinomycetota</taxon>
        <taxon>Actinomycetes</taxon>
        <taxon>Catenulisporales</taxon>
        <taxon>Actinospicaceae</taxon>
        <taxon>Actinocrinis</taxon>
    </lineage>
</organism>
<protein>
    <recommendedName>
        <fullName evidence="1">non-specific serine/threonine protein kinase</fullName>
        <ecNumber evidence="1">2.7.11.1</ecNumber>
    </recommendedName>
</protein>
<feature type="region of interest" description="Disordered" evidence="8">
    <location>
        <begin position="297"/>
        <end position="410"/>
    </location>
</feature>
<gene>
    <name evidence="10" type="ORF">KGA66_16865</name>
</gene>
<dbReference type="InterPro" id="IPR000719">
    <property type="entry name" value="Prot_kinase_dom"/>
</dbReference>
<evidence type="ECO:0000256" key="6">
    <source>
        <dbReference type="ARBA" id="ARBA00022840"/>
    </source>
</evidence>
<evidence type="ECO:0000256" key="2">
    <source>
        <dbReference type="ARBA" id="ARBA00022527"/>
    </source>
</evidence>
<dbReference type="Gene3D" id="3.30.200.20">
    <property type="entry name" value="Phosphorylase Kinase, domain 1"/>
    <property type="match status" value="1"/>
</dbReference>
<evidence type="ECO:0000256" key="8">
    <source>
        <dbReference type="SAM" id="MobiDB-lite"/>
    </source>
</evidence>
<dbReference type="GO" id="GO:0005524">
    <property type="term" value="F:ATP binding"/>
    <property type="evidence" value="ECO:0007669"/>
    <property type="project" value="UniProtKB-UniRule"/>
</dbReference>
<accession>A0A8J8BC42</accession>
<keyword evidence="4 7" id="KW-0547">Nucleotide-binding</keyword>
<feature type="binding site" evidence="7">
    <location>
        <position position="44"/>
    </location>
    <ligand>
        <name>ATP</name>
        <dbReference type="ChEBI" id="CHEBI:30616"/>
    </ligand>
</feature>
<evidence type="ECO:0000256" key="4">
    <source>
        <dbReference type="ARBA" id="ARBA00022741"/>
    </source>
</evidence>
<feature type="compositionally biased region" description="Polar residues" evidence="8">
    <location>
        <begin position="308"/>
        <end position="319"/>
    </location>
</feature>
<dbReference type="PROSITE" id="PS00108">
    <property type="entry name" value="PROTEIN_KINASE_ST"/>
    <property type="match status" value="1"/>
</dbReference>
<dbReference type="Proteomes" id="UP000677913">
    <property type="component" value="Unassembled WGS sequence"/>
</dbReference>
<keyword evidence="11" id="KW-1185">Reference proteome</keyword>
<keyword evidence="5 10" id="KW-0418">Kinase</keyword>
<dbReference type="PANTHER" id="PTHR43289">
    <property type="entry name" value="MITOGEN-ACTIVATED PROTEIN KINASE KINASE KINASE 20-RELATED"/>
    <property type="match status" value="1"/>
</dbReference>
<dbReference type="AlphaFoldDB" id="A0A8J8BC42"/>
<dbReference type="InterPro" id="IPR017441">
    <property type="entry name" value="Protein_kinase_ATP_BS"/>
</dbReference>
<dbReference type="PROSITE" id="PS00107">
    <property type="entry name" value="PROTEIN_KINASE_ATP"/>
    <property type="match status" value="1"/>
</dbReference>
<dbReference type="CDD" id="cd14014">
    <property type="entry name" value="STKc_PknB_like"/>
    <property type="match status" value="1"/>
</dbReference>
<dbReference type="GO" id="GO:0004674">
    <property type="term" value="F:protein serine/threonine kinase activity"/>
    <property type="evidence" value="ECO:0007669"/>
    <property type="project" value="UniProtKB-KW"/>
</dbReference>
<keyword evidence="3" id="KW-0808">Transferase</keyword>
<evidence type="ECO:0000256" key="7">
    <source>
        <dbReference type="PROSITE-ProRule" id="PRU10141"/>
    </source>
</evidence>
<evidence type="ECO:0000256" key="1">
    <source>
        <dbReference type="ARBA" id="ARBA00012513"/>
    </source>
</evidence>
<dbReference type="Gene3D" id="1.10.510.10">
    <property type="entry name" value="Transferase(Phosphotransferase) domain 1"/>
    <property type="match status" value="1"/>
</dbReference>
<evidence type="ECO:0000256" key="3">
    <source>
        <dbReference type="ARBA" id="ARBA00022679"/>
    </source>
</evidence>
<dbReference type="RefSeq" id="WP_211469094.1">
    <property type="nucleotide sequence ID" value="NZ_JAGSXH010000058.1"/>
</dbReference>
<feature type="compositionally biased region" description="Polar residues" evidence="8">
    <location>
        <begin position="397"/>
        <end position="409"/>
    </location>
</feature>
<dbReference type="SMART" id="SM00220">
    <property type="entry name" value="S_TKc"/>
    <property type="match status" value="1"/>
</dbReference>
<evidence type="ECO:0000313" key="11">
    <source>
        <dbReference type="Proteomes" id="UP000677913"/>
    </source>
</evidence>
<feature type="compositionally biased region" description="Polar residues" evidence="8">
    <location>
        <begin position="439"/>
        <end position="456"/>
    </location>
</feature>
<dbReference type="Pfam" id="PF00069">
    <property type="entry name" value="Pkinase"/>
    <property type="match status" value="1"/>
</dbReference>
<dbReference type="SUPFAM" id="SSF56112">
    <property type="entry name" value="Protein kinase-like (PK-like)"/>
    <property type="match status" value="1"/>
</dbReference>
<name>A0A8J8BC42_9ACTN</name>
<feature type="region of interest" description="Disordered" evidence="8">
    <location>
        <begin position="439"/>
        <end position="460"/>
    </location>
</feature>
<dbReference type="InterPro" id="IPR008271">
    <property type="entry name" value="Ser/Thr_kinase_AS"/>
</dbReference>
<dbReference type="EC" id="2.7.11.1" evidence="1"/>